<dbReference type="EMBL" id="CP000806">
    <property type="protein sequence ID" value="ACB51503.1"/>
    <property type="molecule type" value="Genomic_DNA"/>
</dbReference>
<dbReference type="Proteomes" id="UP000001203">
    <property type="component" value="Chromosome circular"/>
</dbReference>
<dbReference type="AlphaFoldDB" id="B1WNS4"/>
<reference evidence="1 2" key="1">
    <citation type="journal article" date="2008" name="Proc. Natl. Acad. Sci. U.S.A.">
        <title>The genome of Cyanothece 51142, a unicellular diazotrophic cyanobacterium important in the marine nitrogen cycle.</title>
        <authorList>
            <person name="Welsh E.A."/>
            <person name="Liberton M."/>
            <person name="Stoeckel J."/>
            <person name="Loh T."/>
            <person name="Elvitigala T."/>
            <person name="Wang C."/>
            <person name="Wollam A."/>
            <person name="Fulton R.S."/>
            <person name="Clifton S.W."/>
            <person name="Jacobs J.M."/>
            <person name="Aurora R."/>
            <person name="Ghosh B.K."/>
            <person name="Sherman L.A."/>
            <person name="Smith R.D."/>
            <person name="Wilson R.K."/>
            <person name="Pakrasi H.B."/>
        </authorList>
    </citation>
    <scope>NUCLEOTIDE SEQUENCE [LARGE SCALE GENOMIC DNA]</scope>
    <source>
        <strain evidence="2">ATCC 51142 / BH68</strain>
    </source>
</reference>
<gene>
    <name evidence="1" type="ordered locus">cce_2153</name>
</gene>
<proteinExistence type="predicted"/>
<name>B1WNS4_CROS5</name>
<sequence length="33" mass="3719">MGVLTILGIASICHHLDKMRKKGEYNGQKNCFI</sequence>
<keyword evidence="2" id="KW-1185">Reference proteome</keyword>
<evidence type="ECO:0000313" key="2">
    <source>
        <dbReference type="Proteomes" id="UP000001203"/>
    </source>
</evidence>
<protein>
    <submittedName>
        <fullName evidence="1">Uncharacterized protein</fullName>
    </submittedName>
</protein>
<organism evidence="1 2">
    <name type="scientific">Crocosphaera subtropica (strain ATCC 51142 / BH68)</name>
    <name type="common">Cyanothece sp. (strain ATCC 51142)</name>
    <dbReference type="NCBI Taxonomy" id="43989"/>
    <lineage>
        <taxon>Bacteria</taxon>
        <taxon>Bacillati</taxon>
        <taxon>Cyanobacteriota</taxon>
        <taxon>Cyanophyceae</taxon>
        <taxon>Oscillatoriophycideae</taxon>
        <taxon>Chroococcales</taxon>
        <taxon>Aphanothecaceae</taxon>
        <taxon>Crocosphaera</taxon>
        <taxon>Crocosphaera subtropica</taxon>
    </lineage>
</organism>
<dbReference type="STRING" id="43989.cce_2153"/>
<dbReference type="HOGENOM" id="CLU_3381459_0_0_3"/>
<accession>B1WNS4</accession>
<evidence type="ECO:0000313" key="1">
    <source>
        <dbReference type="EMBL" id="ACB51503.1"/>
    </source>
</evidence>
<dbReference type="KEGG" id="cyt:cce_2153"/>